<gene>
    <name evidence="1" type="ORF">C7437_1027</name>
</gene>
<reference evidence="1 2" key="1">
    <citation type="submission" date="2018-06" db="EMBL/GenBank/DDBJ databases">
        <title>Genomic Encyclopedia of Type Strains, Phase IV (KMG-IV): sequencing the most valuable type-strain genomes for metagenomic binning, comparative biology and taxonomic classification.</title>
        <authorList>
            <person name="Goeker M."/>
        </authorList>
    </citation>
    <scope>NUCLEOTIDE SEQUENCE [LARGE SCALE GENOMIC DNA]</scope>
    <source>
        <strain evidence="1 2">DSM 5</strain>
    </source>
</reference>
<evidence type="ECO:0000313" key="2">
    <source>
        <dbReference type="Proteomes" id="UP000248646"/>
    </source>
</evidence>
<dbReference type="AlphaFoldDB" id="A0A2W7MGI5"/>
<name>A0A2W7MGI5_9BACI</name>
<organism evidence="1 2">
    <name type="scientific">Psychrobacillus insolitus</name>
    <dbReference type="NCBI Taxonomy" id="1461"/>
    <lineage>
        <taxon>Bacteria</taxon>
        <taxon>Bacillati</taxon>
        <taxon>Bacillota</taxon>
        <taxon>Bacilli</taxon>
        <taxon>Bacillales</taxon>
        <taxon>Bacillaceae</taxon>
        <taxon>Psychrobacillus</taxon>
    </lineage>
</organism>
<dbReference type="Proteomes" id="UP000248646">
    <property type="component" value="Unassembled WGS sequence"/>
</dbReference>
<accession>A0A2W7MGI5</accession>
<sequence length="49" mass="5865">MFRIFSSKCAICKRKSSLYRLYKDPKGKKVKLCLECTVYAERRAYLKLK</sequence>
<keyword evidence="2" id="KW-1185">Reference proteome</keyword>
<proteinExistence type="predicted"/>
<protein>
    <submittedName>
        <fullName evidence="1">Uncharacterized protein</fullName>
    </submittedName>
</protein>
<evidence type="ECO:0000313" key="1">
    <source>
        <dbReference type="EMBL" id="PZX05556.1"/>
    </source>
</evidence>
<dbReference type="EMBL" id="QKZI01000002">
    <property type="protein sequence ID" value="PZX05556.1"/>
    <property type="molecule type" value="Genomic_DNA"/>
</dbReference>
<comment type="caution">
    <text evidence="1">The sequence shown here is derived from an EMBL/GenBank/DDBJ whole genome shotgun (WGS) entry which is preliminary data.</text>
</comment>